<feature type="transmembrane region" description="Helical" evidence="6">
    <location>
        <begin position="275"/>
        <end position="300"/>
    </location>
</feature>
<evidence type="ECO:0000256" key="2">
    <source>
        <dbReference type="ARBA" id="ARBA00022448"/>
    </source>
</evidence>
<evidence type="ECO:0000256" key="1">
    <source>
        <dbReference type="ARBA" id="ARBA00004141"/>
    </source>
</evidence>
<name>A0A9P8UPF3_9PEZI</name>
<feature type="transmembrane region" description="Helical" evidence="6">
    <location>
        <begin position="483"/>
        <end position="501"/>
    </location>
</feature>
<dbReference type="PANTHER" id="PTHR45649">
    <property type="entry name" value="AMINO-ACID PERMEASE BAT1"/>
    <property type="match status" value="1"/>
</dbReference>
<organism evidence="7 8">
    <name type="scientific">Truncatella angustata</name>
    <dbReference type="NCBI Taxonomy" id="152316"/>
    <lineage>
        <taxon>Eukaryota</taxon>
        <taxon>Fungi</taxon>
        <taxon>Dikarya</taxon>
        <taxon>Ascomycota</taxon>
        <taxon>Pezizomycotina</taxon>
        <taxon>Sordariomycetes</taxon>
        <taxon>Xylariomycetidae</taxon>
        <taxon>Amphisphaeriales</taxon>
        <taxon>Sporocadaceae</taxon>
        <taxon>Truncatella</taxon>
    </lineage>
</organism>
<evidence type="ECO:0000256" key="5">
    <source>
        <dbReference type="ARBA" id="ARBA00023136"/>
    </source>
</evidence>
<dbReference type="Gene3D" id="1.20.1740.10">
    <property type="entry name" value="Amino acid/polyamine transporter I"/>
    <property type="match status" value="1"/>
</dbReference>
<keyword evidence="3 6" id="KW-0812">Transmembrane</keyword>
<feature type="transmembrane region" description="Helical" evidence="6">
    <location>
        <begin position="409"/>
        <end position="430"/>
    </location>
</feature>
<gene>
    <name evidence="7" type="ORF">BKA67DRAFT_534915</name>
</gene>
<feature type="transmembrane region" description="Helical" evidence="6">
    <location>
        <begin position="242"/>
        <end position="263"/>
    </location>
</feature>
<dbReference type="GeneID" id="70128829"/>
<feature type="transmembrane region" description="Helical" evidence="6">
    <location>
        <begin position="80"/>
        <end position="99"/>
    </location>
</feature>
<sequence length="515" mass="55691">MAQDMRVVVDDGKVEVTQSHLGEKLDIYNSELESNSTEGIVERYISYLPTLYFGFTLQACWEAVGLSLQLNLLNGGPASLVYGGLLTSIGSILIALSLAEMASADPAVGAQYRWSAAFAPFAPRFWGLFQGWITVFAWMTSTAASLAYLAQSLLAVVVLWHPEFEVQAWQNALVMCAFCIPPLVVNLWFRRIIVPLEWMGAVGHGVFWIASMAVLGALAPRSSHTAVWTNLTTGLSGWDQPWVTFGIGILPLAFPTTSFDGVIHMSQEVKDAKRNVPAAMVLSVVLNCVMMFVWLVVAAYSLGNVDVLAEAPLGVALVGLYMQATGSKEASTFLIICHTFIIYVSLANIFASSARLTRAFSVNNGLPFSKHIAHVSRRFNQPLPALFLVISVCLILCIISIGSTTAFNAMISIPLIALYISYGIPIAFLLALRIRGCAPDLGPFRLRRAGILVNGLSVAYILYVLIFAALPTVLPVTSANMNYAGPVVLAVMLAAGADWCVSGWKRFKLPGAITN</sequence>
<dbReference type="GO" id="GO:0016020">
    <property type="term" value="C:membrane"/>
    <property type="evidence" value="ECO:0007669"/>
    <property type="project" value="UniProtKB-SubCell"/>
</dbReference>
<feature type="transmembrane region" description="Helical" evidence="6">
    <location>
        <begin position="44"/>
        <end position="68"/>
    </location>
</feature>
<proteinExistence type="predicted"/>
<evidence type="ECO:0000256" key="6">
    <source>
        <dbReference type="SAM" id="Phobius"/>
    </source>
</evidence>
<keyword evidence="8" id="KW-1185">Reference proteome</keyword>
<evidence type="ECO:0000313" key="7">
    <source>
        <dbReference type="EMBL" id="KAH6656011.1"/>
    </source>
</evidence>
<dbReference type="InterPro" id="IPR002293">
    <property type="entry name" value="AA/rel_permease1"/>
</dbReference>
<feature type="transmembrane region" description="Helical" evidence="6">
    <location>
        <begin position="330"/>
        <end position="351"/>
    </location>
</feature>
<evidence type="ECO:0000313" key="8">
    <source>
        <dbReference type="Proteomes" id="UP000758603"/>
    </source>
</evidence>
<dbReference type="Proteomes" id="UP000758603">
    <property type="component" value="Unassembled WGS sequence"/>
</dbReference>
<keyword evidence="2" id="KW-0813">Transport</keyword>
<evidence type="ECO:0000256" key="4">
    <source>
        <dbReference type="ARBA" id="ARBA00022989"/>
    </source>
</evidence>
<feature type="transmembrane region" description="Helical" evidence="6">
    <location>
        <begin position="172"/>
        <end position="189"/>
    </location>
</feature>
<feature type="transmembrane region" description="Helical" evidence="6">
    <location>
        <begin position="136"/>
        <end position="160"/>
    </location>
</feature>
<dbReference type="PIRSF" id="PIRSF006060">
    <property type="entry name" value="AA_transporter"/>
    <property type="match status" value="1"/>
</dbReference>
<keyword evidence="5 6" id="KW-0472">Membrane</keyword>
<dbReference type="PANTHER" id="PTHR45649:SF5">
    <property type="entry name" value="GABA TRANSPORTER (EUROFUNG)-RELATED"/>
    <property type="match status" value="1"/>
</dbReference>
<comment type="caution">
    <text evidence="7">The sequence shown here is derived from an EMBL/GenBank/DDBJ whole genome shotgun (WGS) entry which is preliminary data.</text>
</comment>
<feature type="transmembrane region" description="Helical" evidence="6">
    <location>
        <begin position="383"/>
        <end position="403"/>
    </location>
</feature>
<feature type="transmembrane region" description="Helical" evidence="6">
    <location>
        <begin position="451"/>
        <end position="471"/>
    </location>
</feature>
<accession>A0A9P8UPF3</accession>
<feature type="transmembrane region" description="Helical" evidence="6">
    <location>
        <begin position="201"/>
        <end position="222"/>
    </location>
</feature>
<protein>
    <submittedName>
        <fullName evidence="7">Amino acid permease</fullName>
    </submittedName>
</protein>
<evidence type="ECO:0000256" key="3">
    <source>
        <dbReference type="ARBA" id="ARBA00022692"/>
    </source>
</evidence>
<dbReference type="GO" id="GO:0022857">
    <property type="term" value="F:transmembrane transporter activity"/>
    <property type="evidence" value="ECO:0007669"/>
    <property type="project" value="InterPro"/>
</dbReference>
<dbReference type="RefSeq" id="XP_045960276.1">
    <property type="nucleotide sequence ID" value="XM_046099937.1"/>
</dbReference>
<dbReference type="AlphaFoldDB" id="A0A9P8UPF3"/>
<keyword evidence="4 6" id="KW-1133">Transmembrane helix</keyword>
<dbReference type="OrthoDB" id="3257095at2759"/>
<comment type="subcellular location">
    <subcellularLocation>
        <location evidence="1">Membrane</location>
        <topology evidence="1">Multi-pass membrane protein</topology>
    </subcellularLocation>
</comment>
<dbReference type="Pfam" id="PF13520">
    <property type="entry name" value="AA_permease_2"/>
    <property type="match status" value="1"/>
</dbReference>
<dbReference type="EMBL" id="JAGPXC010000003">
    <property type="protein sequence ID" value="KAH6656011.1"/>
    <property type="molecule type" value="Genomic_DNA"/>
</dbReference>
<reference evidence="7" key="1">
    <citation type="journal article" date="2021" name="Nat. Commun.">
        <title>Genetic determinants of endophytism in the Arabidopsis root mycobiome.</title>
        <authorList>
            <person name="Mesny F."/>
            <person name="Miyauchi S."/>
            <person name="Thiergart T."/>
            <person name="Pickel B."/>
            <person name="Atanasova L."/>
            <person name="Karlsson M."/>
            <person name="Huettel B."/>
            <person name="Barry K.W."/>
            <person name="Haridas S."/>
            <person name="Chen C."/>
            <person name="Bauer D."/>
            <person name="Andreopoulos W."/>
            <person name="Pangilinan J."/>
            <person name="LaButti K."/>
            <person name="Riley R."/>
            <person name="Lipzen A."/>
            <person name="Clum A."/>
            <person name="Drula E."/>
            <person name="Henrissat B."/>
            <person name="Kohler A."/>
            <person name="Grigoriev I.V."/>
            <person name="Martin F.M."/>
            <person name="Hacquard S."/>
        </authorList>
    </citation>
    <scope>NUCLEOTIDE SEQUENCE</scope>
    <source>
        <strain evidence="7">MPI-SDFR-AT-0073</strain>
    </source>
</reference>